<feature type="domain" description="Ribonuclease H1 N-terminal" evidence="1">
    <location>
        <begin position="8"/>
        <end position="45"/>
    </location>
</feature>
<dbReference type="InterPro" id="IPR037056">
    <property type="entry name" value="RNase_H1_N_sf"/>
</dbReference>
<gene>
    <name evidence="2" type="ORF">PIB30_025655</name>
</gene>
<dbReference type="Gene3D" id="3.40.970.10">
    <property type="entry name" value="Ribonuclease H1, N-terminal domain"/>
    <property type="match status" value="1"/>
</dbReference>
<organism evidence="2 3">
    <name type="scientific">Stylosanthes scabra</name>
    <dbReference type="NCBI Taxonomy" id="79078"/>
    <lineage>
        <taxon>Eukaryota</taxon>
        <taxon>Viridiplantae</taxon>
        <taxon>Streptophyta</taxon>
        <taxon>Embryophyta</taxon>
        <taxon>Tracheophyta</taxon>
        <taxon>Spermatophyta</taxon>
        <taxon>Magnoliopsida</taxon>
        <taxon>eudicotyledons</taxon>
        <taxon>Gunneridae</taxon>
        <taxon>Pentapetalae</taxon>
        <taxon>rosids</taxon>
        <taxon>fabids</taxon>
        <taxon>Fabales</taxon>
        <taxon>Fabaceae</taxon>
        <taxon>Papilionoideae</taxon>
        <taxon>50 kb inversion clade</taxon>
        <taxon>dalbergioids sensu lato</taxon>
        <taxon>Dalbergieae</taxon>
        <taxon>Pterocarpus clade</taxon>
        <taxon>Stylosanthes</taxon>
    </lineage>
</organism>
<keyword evidence="3" id="KW-1185">Reference proteome</keyword>
<protein>
    <recommendedName>
        <fullName evidence="1">Ribonuclease H1 N-terminal domain-containing protein</fullName>
    </recommendedName>
</protein>
<proteinExistence type="predicted"/>
<sequence length="184" mass="20602">MEEGRFQYYAVRRGRATRIFTSLPAVHTVLHRYGVSEYKGFNNLSDPVAYMNKGGTNEGIESNGYTQNMEADLAASFERLHVARKGVRVDEGSNSSSNVSDVSNVIEVHPGFEWNEFVFVEDMEDLLNRTCGKLDLPPPILLRRDDVTIDGRRYASFSVVLRGEDGQGVNMFINGRLSMATIAE</sequence>
<dbReference type="InterPro" id="IPR009027">
    <property type="entry name" value="Ribosomal_bL9/RNase_H1_N"/>
</dbReference>
<evidence type="ECO:0000313" key="3">
    <source>
        <dbReference type="Proteomes" id="UP001341840"/>
    </source>
</evidence>
<dbReference type="SUPFAM" id="SSF55658">
    <property type="entry name" value="L9 N-domain-like"/>
    <property type="match status" value="1"/>
</dbReference>
<evidence type="ECO:0000313" key="2">
    <source>
        <dbReference type="EMBL" id="MED6169919.1"/>
    </source>
</evidence>
<dbReference type="InterPro" id="IPR011320">
    <property type="entry name" value="RNase_H1_N"/>
</dbReference>
<dbReference type="Pfam" id="PF01693">
    <property type="entry name" value="Cauli_VI"/>
    <property type="match status" value="1"/>
</dbReference>
<comment type="caution">
    <text evidence="2">The sequence shown here is derived from an EMBL/GenBank/DDBJ whole genome shotgun (WGS) entry which is preliminary data.</text>
</comment>
<dbReference type="Proteomes" id="UP001341840">
    <property type="component" value="Unassembled WGS sequence"/>
</dbReference>
<name>A0ABU6VA04_9FABA</name>
<reference evidence="2 3" key="1">
    <citation type="journal article" date="2023" name="Plants (Basel)">
        <title>Bridging the Gap: Combining Genomics and Transcriptomics Approaches to Understand Stylosanthes scabra, an Orphan Legume from the Brazilian Caatinga.</title>
        <authorList>
            <person name="Ferreira-Neto J.R.C."/>
            <person name="da Silva M.D."/>
            <person name="Binneck E."/>
            <person name="de Melo N.F."/>
            <person name="da Silva R.H."/>
            <person name="de Melo A.L.T.M."/>
            <person name="Pandolfi V."/>
            <person name="Bustamante F.O."/>
            <person name="Brasileiro-Vidal A.C."/>
            <person name="Benko-Iseppon A.M."/>
        </authorList>
    </citation>
    <scope>NUCLEOTIDE SEQUENCE [LARGE SCALE GENOMIC DNA]</scope>
    <source>
        <tissue evidence="2">Leaves</tissue>
    </source>
</reference>
<accession>A0ABU6VA04</accession>
<evidence type="ECO:0000259" key="1">
    <source>
        <dbReference type="Pfam" id="PF01693"/>
    </source>
</evidence>
<dbReference type="EMBL" id="JASCZI010151129">
    <property type="protein sequence ID" value="MED6169919.1"/>
    <property type="molecule type" value="Genomic_DNA"/>
</dbReference>